<proteinExistence type="predicted"/>
<name>A0AAD5BS44_AMBAR</name>
<gene>
    <name evidence="3" type="ORF">M8C21_020436</name>
</gene>
<keyword evidence="1" id="KW-1133">Transmembrane helix</keyword>
<comment type="caution">
    <text evidence="3">The sequence shown here is derived from an EMBL/GenBank/DDBJ whole genome shotgun (WGS) entry which is preliminary data.</text>
</comment>
<evidence type="ECO:0000256" key="2">
    <source>
        <dbReference type="SAM" id="SignalP"/>
    </source>
</evidence>
<evidence type="ECO:0000313" key="4">
    <source>
        <dbReference type="Proteomes" id="UP001206925"/>
    </source>
</evidence>
<keyword evidence="2" id="KW-0732">Signal</keyword>
<keyword evidence="1" id="KW-0472">Membrane</keyword>
<feature type="chain" id="PRO_5042081811" evidence="2">
    <location>
        <begin position="24"/>
        <end position="236"/>
    </location>
</feature>
<feature type="transmembrane region" description="Helical" evidence="1">
    <location>
        <begin position="33"/>
        <end position="52"/>
    </location>
</feature>
<feature type="signal peptide" evidence="2">
    <location>
        <begin position="1"/>
        <end position="23"/>
    </location>
</feature>
<dbReference type="EMBL" id="JAMZMK010011384">
    <property type="protein sequence ID" value="KAI7727431.1"/>
    <property type="molecule type" value="Genomic_DNA"/>
</dbReference>
<accession>A0AAD5BS44</accession>
<keyword evidence="1" id="KW-0812">Transmembrane</keyword>
<organism evidence="3 4">
    <name type="scientific">Ambrosia artemisiifolia</name>
    <name type="common">Common ragweed</name>
    <dbReference type="NCBI Taxonomy" id="4212"/>
    <lineage>
        <taxon>Eukaryota</taxon>
        <taxon>Viridiplantae</taxon>
        <taxon>Streptophyta</taxon>
        <taxon>Embryophyta</taxon>
        <taxon>Tracheophyta</taxon>
        <taxon>Spermatophyta</taxon>
        <taxon>Magnoliopsida</taxon>
        <taxon>eudicotyledons</taxon>
        <taxon>Gunneridae</taxon>
        <taxon>Pentapetalae</taxon>
        <taxon>asterids</taxon>
        <taxon>campanulids</taxon>
        <taxon>Asterales</taxon>
        <taxon>Asteraceae</taxon>
        <taxon>Asteroideae</taxon>
        <taxon>Heliantheae alliance</taxon>
        <taxon>Heliantheae</taxon>
        <taxon>Ambrosia</taxon>
    </lineage>
</organism>
<evidence type="ECO:0000313" key="3">
    <source>
        <dbReference type="EMBL" id="KAI7727431.1"/>
    </source>
</evidence>
<evidence type="ECO:0000256" key="1">
    <source>
        <dbReference type="SAM" id="Phobius"/>
    </source>
</evidence>
<sequence>MSSTGSLISVNAFLFLFFLQCYQSPPSFSSDWLIVVVVGSAWLLLVVVASSAKPNKMSRCLPGFQMMVEGCDGGGSGFDIDYEDGGARKLDGGFTPATRLGTMFLEASCFSVESCEGAKYVDIYIMGFRNREGKIYVWDLQTSLPSVIARLSHAQFKSTIRRTAVSFDGRTFKLKIFKLVSEVEGMFDIECYFQRREDCPSRFSDDQSCLQRIIAKGVGNNLDCANGNRSNMVIEK</sequence>
<dbReference type="AlphaFoldDB" id="A0AAD5BS44"/>
<reference evidence="3" key="1">
    <citation type="submission" date="2022-06" db="EMBL/GenBank/DDBJ databases">
        <title>Uncovering the hologenomic basis of an extraordinary plant invasion.</title>
        <authorList>
            <person name="Bieker V.C."/>
            <person name="Martin M.D."/>
            <person name="Gilbert T."/>
            <person name="Hodgins K."/>
            <person name="Battlay P."/>
            <person name="Petersen B."/>
            <person name="Wilson J."/>
        </authorList>
    </citation>
    <scope>NUCLEOTIDE SEQUENCE</scope>
    <source>
        <strain evidence="3">AA19_3_7</strain>
        <tissue evidence="3">Leaf</tissue>
    </source>
</reference>
<protein>
    <submittedName>
        <fullName evidence="3">Uncharacterized protein</fullName>
    </submittedName>
</protein>
<keyword evidence="4" id="KW-1185">Reference proteome</keyword>
<dbReference type="Proteomes" id="UP001206925">
    <property type="component" value="Unassembled WGS sequence"/>
</dbReference>